<keyword evidence="5" id="KW-0822">Tryptophan biosynthesis</keyword>
<reference evidence="10" key="2">
    <citation type="submission" date="2015-01" db="EMBL/GenBank/DDBJ databases">
        <title>Evolutionary Origins and Diversification of the Mycorrhizal Mutualists.</title>
        <authorList>
            <consortium name="DOE Joint Genome Institute"/>
            <consortium name="Mycorrhizal Genomics Consortium"/>
            <person name="Kohler A."/>
            <person name="Kuo A."/>
            <person name="Nagy L.G."/>
            <person name="Floudas D."/>
            <person name="Copeland A."/>
            <person name="Barry K.W."/>
            <person name="Cichocki N."/>
            <person name="Veneault-Fourrey C."/>
            <person name="LaButti K."/>
            <person name="Lindquist E.A."/>
            <person name="Lipzen A."/>
            <person name="Lundell T."/>
            <person name="Morin E."/>
            <person name="Murat C."/>
            <person name="Riley R."/>
            <person name="Ohm R."/>
            <person name="Sun H."/>
            <person name="Tunlid A."/>
            <person name="Henrissat B."/>
            <person name="Grigoriev I.V."/>
            <person name="Hibbett D.S."/>
            <person name="Martin F."/>
        </authorList>
    </citation>
    <scope>NUCLEOTIDE SEQUENCE [LARGE SCALE GENOMIC DNA]</scope>
    <source>
        <strain evidence="10">441</strain>
    </source>
</reference>
<keyword evidence="6" id="KW-0057">Aromatic amino acid biosynthesis</keyword>
<evidence type="ECO:0000256" key="3">
    <source>
        <dbReference type="ARBA" id="ARBA00012043"/>
    </source>
</evidence>
<evidence type="ECO:0000256" key="6">
    <source>
        <dbReference type="ARBA" id="ARBA00023141"/>
    </source>
</evidence>
<accession>A0A0C9ZW16</accession>
<dbReference type="STRING" id="765257.A0A0C9ZW16"/>
<dbReference type="InterPro" id="IPR013785">
    <property type="entry name" value="Aldolase_TIM"/>
</dbReference>
<evidence type="ECO:0000256" key="8">
    <source>
        <dbReference type="ARBA" id="ARBA00049047"/>
    </source>
</evidence>
<dbReference type="Gene3D" id="3.20.20.70">
    <property type="entry name" value="Aldolase class I"/>
    <property type="match status" value="1"/>
</dbReference>
<dbReference type="GO" id="GO:0004834">
    <property type="term" value="F:tryptophan synthase activity"/>
    <property type="evidence" value="ECO:0007669"/>
    <property type="project" value="UniProtKB-EC"/>
</dbReference>
<dbReference type="GO" id="GO:0005829">
    <property type="term" value="C:cytosol"/>
    <property type="evidence" value="ECO:0007669"/>
    <property type="project" value="TreeGrafter"/>
</dbReference>
<dbReference type="EMBL" id="KN833702">
    <property type="protein sequence ID" value="KIK26407.1"/>
    <property type="molecule type" value="Genomic_DNA"/>
</dbReference>
<dbReference type="AlphaFoldDB" id="A0A0C9ZW16"/>
<evidence type="ECO:0000313" key="10">
    <source>
        <dbReference type="Proteomes" id="UP000054018"/>
    </source>
</evidence>
<comment type="catalytic activity">
    <reaction evidence="8">
        <text>(1S,2R)-1-C-(indol-3-yl)glycerol 3-phosphate + L-serine = D-glyceraldehyde 3-phosphate + L-tryptophan + H2O</text>
        <dbReference type="Rhea" id="RHEA:10532"/>
        <dbReference type="ChEBI" id="CHEBI:15377"/>
        <dbReference type="ChEBI" id="CHEBI:33384"/>
        <dbReference type="ChEBI" id="CHEBI:57912"/>
        <dbReference type="ChEBI" id="CHEBI:58866"/>
        <dbReference type="ChEBI" id="CHEBI:59776"/>
        <dbReference type="EC" id="4.2.1.20"/>
    </reaction>
</comment>
<evidence type="ECO:0000256" key="7">
    <source>
        <dbReference type="ARBA" id="ARBA00023239"/>
    </source>
</evidence>
<dbReference type="OrthoDB" id="10050244at2759"/>
<dbReference type="SUPFAM" id="SSF51366">
    <property type="entry name" value="Ribulose-phoshate binding barrel"/>
    <property type="match status" value="1"/>
</dbReference>
<keyword evidence="7" id="KW-0456">Lyase</keyword>
<evidence type="ECO:0000256" key="5">
    <source>
        <dbReference type="ARBA" id="ARBA00022822"/>
    </source>
</evidence>
<dbReference type="Pfam" id="PF00290">
    <property type="entry name" value="Trp_syntA"/>
    <property type="match status" value="1"/>
</dbReference>
<protein>
    <recommendedName>
        <fullName evidence="3">tryptophan synthase</fullName>
        <ecNumber evidence="3">4.2.1.20</ecNumber>
    </recommendedName>
</protein>
<evidence type="ECO:0000256" key="2">
    <source>
        <dbReference type="ARBA" id="ARBA00011270"/>
    </source>
</evidence>
<evidence type="ECO:0000256" key="1">
    <source>
        <dbReference type="ARBA" id="ARBA00004733"/>
    </source>
</evidence>
<dbReference type="UniPathway" id="UPA00035">
    <property type="reaction ID" value="UER00044"/>
</dbReference>
<organism evidence="9 10">
    <name type="scientific">Pisolithus microcarpus 441</name>
    <dbReference type="NCBI Taxonomy" id="765257"/>
    <lineage>
        <taxon>Eukaryota</taxon>
        <taxon>Fungi</taxon>
        <taxon>Dikarya</taxon>
        <taxon>Basidiomycota</taxon>
        <taxon>Agaricomycotina</taxon>
        <taxon>Agaricomycetes</taxon>
        <taxon>Agaricomycetidae</taxon>
        <taxon>Boletales</taxon>
        <taxon>Sclerodermatineae</taxon>
        <taxon>Pisolithaceae</taxon>
        <taxon>Pisolithus</taxon>
    </lineage>
</organism>
<comment type="pathway">
    <text evidence="1">Amino-acid biosynthesis; L-tryptophan biosynthesis; L-tryptophan from chorismate: step 5/5.</text>
</comment>
<dbReference type="PANTHER" id="PTHR43406:SF1">
    <property type="entry name" value="TRYPTOPHAN SYNTHASE ALPHA CHAIN, CHLOROPLASTIC"/>
    <property type="match status" value="1"/>
</dbReference>
<dbReference type="EC" id="4.2.1.20" evidence="3"/>
<dbReference type="PANTHER" id="PTHR43406">
    <property type="entry name" value="TRYPTOPHAN SYNTHASE, ALPHA CHAIN"/>
    <property type="match status" value="1"/>
</dbReference>
<keyword evidence="10" id="KW-1185">Reference proteome</keyword>
<comment type="subunit">
    <text evidence="2">Tetramer of two alpha and two beta chains.</text>
</comment>
<evidence type="ECO:0000313" key="9">
    <source>
        <dbReference type="EMBL" id="KIK26407.1"/>
    </source>
</evidence>
<gene>
    <name evidence="9" type="ORF">PISMIDRAFT_676244</name>
</gene>
<dbReference type="Proteomes" id="UP000054018">
    <property type="component" value="Unassembled WGS sequence"/>
</dbReference>
<proteinExistence type="predicted"/>
<dbReference type="HOGENOM" id="CLU_138080_0_0_1"/>
<evidence type="ECO:0000256" key="4">
    <source>
        <dbReference type="ARBA" id="ARBA00022605"/>
    </source>
</evidence>
<name>A0A0C9ZW16_9AGAM</name>
<dbReference type="InterPro" id="IPR011060">
    <property type="entry name" value="RibuloseP-bd_barrel"/>
</dbReference>
<keyword evidence="4" id="KW-0028">Amino-acid biosynthesis</keyword>
<sequence>MVDLPPEEALGFRQKCTSVVLSYVPLAAPPTSLHRLPYLTSIADSLVYVVSPIGATGSSVKRFVNSEFPDIIVRIRKHTSALLALGFWVATRLHFDAVVEAEAHSVVVGSRIVSLIKQALADQVPPVLENFRRDRCLPTPLLLELKACNTITPFSPGFPDRLE</sequence>
<dbReference type="InterPro" id="IPR002028">
    <property type="entry name" value="Trp_synthase_suA"/>
</dbReference>
<reference evidence="9 10" key="1">
    <citation type="submission" date="2014-04" db="EMBL/GenBank/DDBJ databases">
        <authorList>
            <consortium name="DOE Joint Genome Institute"/>
            <person name="Kuo A."/>
            <person name="Kohler A."/>
            <person name="Costa M.D."/>
            <person name="Nagy L.G."/>
            <person name="Floudas D."/>
            <person name="Copeland A."/>
            <person name="Barry K.W."/>
            <person name="Cichocki N."/>
            <person name="Veneault-Fourrey C."/>
            <person name="LaButti K."/>
            <person name="Lindquist E.A."/>
            <person name="Lipzen A."/>
            <person name="Lundell T."/>
            <person name="Morin E."/>
            <person name="Murat C."/>
            <person name="Sun H."/>
            <person name="Tunlid A."/>
            <person name="Henrissat B."/>
            <person name="Grigoriev I.V."/>
            <person name="Hibbett D.S."/>
            <person name="Martin F."/>
            <person name="Nordberg H.P."/>
            <person name="Cantor M.N."/>
            <person name="Hua S.X."/>
        </authorList>
    </citation>
    <scope>NUCLEOTIDE SEQUENCE [LARGE SCALE GENOMIC DNA]</scope>
    <source>
        <strain evidence="9 10">441</strain>
    </source>
</reference>